<keyword evidence="4" id="KW-1185">Reference proteome</keyword>
<protein>
    <recommendedName>
        <fullName evidence="5">DUF3159 domain-containing protein</fullName>
    </recommendedName>
</protein>
<keyword evidence="2" id="KW-0812">Transmembrane</keyword>
<evidence type="ECO:0008006" key="5">
    <source>
        <dbReference type="Google" id="ProtNLM"/>
    </source>
</evidence>
<evidence type="ECO:0000313" key="3">
    <source>
        <dbReference type="EMBL" id="SEN36222.1"/>
    </source>
</evidence>
<dbReference type="STRING" id="310780.SAMN05216267_1004127"/>
<dbReference type="EMBL" id="FODD01000004">
    <property type="protein sequence ID" value="SEN36222.1"/>
    <property type="molecule type" value="Genomic_DNA"/>
</dbReference>
<gene>
    <name evidence="3" type="ORF">SAMN05216267_1004127</name>
</gene>
<evidence type="ECO:0000256" key="2">
    <source>
        <dbReference type="SAM" id="Phobius"/>
    </source>
</evidence>
<dbReference type="Pfam" id="PF11361">
    <property type="entry name" value="DUF3159"/>
    <property type="match status" value="1"/>
</dbReference>
<keyword evidence="2" id="KW-0472">Membrane</keyword>
<sequence length="292" mass="30772">MTSIDNGEAAAEPTAGTRGPSAPGTTGDGSGTPGDTGRASGATAVSADARAVTEAALFEAFGGIRGMVETTVPGLVFVAVYTINRDITSSGIAALALSVIMGVARLAQKDTLKHAFSGIFGVAFGAVFAMMSGNAKNFYLPGMLYTLGLSVAYIVSAMVRWPLLGLILGPIFKENLSWRKRNPGRLRAYTKASWAWGLILLGKSAILFPLYWWGNATQLGWVKVALGIPPFLLSVYLTWIFLVKAPPPIDVIAEMEAAEKAEKSGNAGNAENAEKTQRERAEQENSARGTSL</sequence>
<feature type="transmembrane region" description="Helical" evidence="2">
    <location>
        <begin position="114"/>
        <end position="131"/>
    </location>
</feature>
<feature type="transmembrane region" description="Helical" evidence="2">
    <location>
        <begin position="151"/>
        <end position="172"/>
    </location>
</feature>
<feature type="region of interest" description="Disordered" evidence="1">
    <location>
        <begin position="262"/>
        <end position="292"/>
    </location>
</feature>
<evidence type="ECO:0000256" key="1">
    <source>
        <dbReference type="SAM" id="MobiDB-lite"/>
    </source>
</evidence>
<feature type="compositionally biased region" description="Basic and acidic residues" evidence="1">
    <location>
        <begin position="272"/>
        <end position="285"/>
    </location>
</feature>
<keyword evidence="2" id="KW-1133">Transmembrane helix</keyword>
<reference evidence="3 4" key="1">
    <citation type="submission" date="2016-10" db="EMBL/GenBank/DDBJ databases">
        <authorList>
            <person name="de Groot N.N."/>
        </authorList>
    </citation>
    <scope>NUCLEOTIDE SEQUENCE [LARGE SCALE GENOMIC DNA]</scope>
    <source>
        <strain evidence="3 4">CGMCC 4.2026</strain>
    </source>
</reference>
<feature type="transmembrane region" description="Helical" evidence="2">
    <location>
        <begin position="87"/>
        <end position="107"/>
    </location>
</feature>
<feature type="transmembrane region" description="Helical" evidence="2">
    <location>
        <begin position="193"/>
        <end position="214"/>
    </location>
</feature>
<proteinExistence type="predicted"/>
<evidence type="ECO:0000313" key="4">
    <source>
        <dbReference type="Proteomes" id="UP000181951"/>
    </source>
</evidence>
<dbReference type="AlphaFoldDB" id="A0A1H8FX03"/>
<feature type="region of interest" description="Disordered" evidence="1">
    <location>
        <begin position="1"/>
        <end position="42"/>
    </location>
</feature>
<name>A0A1H8FX03_9ACTN</name>
<organism evidence="3 4">
    <name type="scientific">Actinacidiphila rubida</name>
    <dbReference type="NCBI Taxonomy" id="310780"/>
    <lineage>
        <taxon>Bacteria</taxon>
        <taxon>Bacillati</taxon>
        <taxon>Actinomycetota</taxon>
        <taxon>Actinomycetes</taxon>
        <taxon>Kitasatosporales</taxon>
        <taxon>Streptomycetaceae</taxon>
        <taxon>Actinacidiphila</taxon>
    </lineage>
</organism>
<dbReference type="InterPro" id="IPR016566">
    <property type="entry name" value="UCP010219"/>
</dbReference>
<accession>A0A1H8FX03</accession>
<dbReference type="Proteomes" id="UP000181951">
    <property type="component" value="Unassembled WGS sequence"/>
</dbReference>
<feature type="transmembrane region" description="Helical" evidence="2">
    <location>
        <begin position="220"/>
        <end position="242"/>
    </location>
</feature>